<proteinExistence type="predicted"/>
<name>A0A2P6S8T5_ROSCH</name>
<organism evidence="1 2">
    <name type="scientific">Rosa chinensis</name>
    <name type="common">China rose</name>
    <dbReference type="NCBI Taxonomy" id="74649"/>
    <lineage>
        <taxon>Eukaryota</taxon>
        <taxon>Viridiplantae</taxon>
        <taxon>Streptophyta</taxon>
        <taxon>Embryophyta</taxon>
        <taxon>Tracheophyta</taxon>
        <taxon>Spermatophyta</taxon>
        <taxon>Magnoliopsida</taxon>
        <taxon>eudicotyledons</taxon>
        <taxon>Gunneridae</taxon>
        <taxon>Pentapetalae</taxon>
        <taxon>rosids</taxon>
        <taxon>fabids</taxon>
        <taxon>Rosales</taxon>
        <taxon>Rosaceae</taxon>
        <taxon>Rosoideae</taxon>
        <taxon>Rosoideae incertae sedis</taxon>
        <taxon>Rosa</taxon>
    </lineage>
</organism>
<comment type="caution">
    <text evidence="1">The sequence shown here is derived from an EMBL/GenBank/DDBJ whole genome shotgun (WGS) entry which is preliminary data.</text>
</comment>
<evidence type="ECO:0000313" key="2">
    <source>
        <dbReference type="Proteomes" id="UP000238479"/>
    </source>
</evidence>
<dbReference type="Gramene" id="PRQ55065">
    <property type="protein sequence ID" value="PRQ55065"/>
    <property type="gene ID" value="RchiOBHm_Chr1g0320511"/>
</dbReference>
<accession>A0A2P6S8T5</accession>
<sequence>MKMITLPKSYLSITKFWNGVETACQFLLLMKISFFIKLGTVDQNEAQNEWVLKQYMNTASKKQNFIGN</sequence>
<keyword evidence="2" id="KW-1185">Reference proteome</keyword>
<gene>
    <name evidence="1" type="ORF">RchiOBHm_Chr1g0320511</name>
</gene>
<reference evidence="1 2" key="1">
    <citation type="journal article" date="2018" name="Nat. Genet.">
        <title>The Rosa genome provides new insights in the design of modern roses.</title>
        <authorList>
            <person name="Bendahmane M."/>
        </authorList>
    </citation>
    <scope>NUCLEOTIDE SEQUENCE [LARGE SCALE GENOMIC DNA]</scope>
    <source>
        <strain evidence="2">cv. Old Blush</strain>
    </source>
</reference>
<protein>
    <submittedName>
        <fullName evidence="1">Uncharacterized protein</fullName>
    </submittedName>
</protein>
<dbReference type="EMBL" id="PDCK01000039">
    <property type="protein sequence ID" value="PRQ55065.1"/>
    <property type="molecule type" value="Genomic_DNA"/>
</dbReference>
<dbReference type="AlphaFoldDB" id="A0A2P6S8T5"/>
<dbReference type="Proteomes" id="UP000238479">
    <property type="component" value="Chromosome 1"/>
</dbReference>
<evidence type="ECO:0000313" key="1">
    <source>
        <dbReference type="EMBL" id="PRQ55065.1"/>
    </source>
</evidence>